<keyword evidence="3" id="KW-0805">Transcription regulation</keyword>
<dbReference type="Proteomes" id="UP001244207">
    <property type="component" value="Unassembled WGS sequence"/>
</dbReference>
<dbReference type="PANTHER" id="PTHR47338:SF5">
    <property type="entry name" value="ZN(II)2CYS6 TRANSCRIPTION FACTOR (EUROFUNG)"/>
    <property type="match status" value="1"/>
</dbReference>
<comment type="subcellular location">
    <subcellularLocation>
        <location evidence="1">Nucleus</location>
    </subcellularLocation>
</comment>
<gene>
    <name evidence="7" type="ORF">BDZ83DRAFT_188735</name>
</gene>
<accession>A0AAD8XJU9</accession>
<dbReference type="GO" id="GO:0000981">
    <property type="term" value="F:DNA-binding transcription factor activity, RNA polymerase II-specific"/>
    <property type="evidence" value="ECO:0007669"/>
    <property type="project" value="InterPro"/>
</dbReference>
<dbReference type="SMART" id="SM00066">
    <property type="entry name" value="GAL4"/>
    <property type="match status" value="1"/>
</dbReference>
<evidence type="ECO:0000256" key="4">
    <source>
        <dbReference type="ARBA" id="ARBA00023163"/>
    </source>
</evidence>
<organism evidence="7 8">
    <name type="scientific">Glomerella acutata</name>
    <name type="common">Colletotrichum acutatum</name>
    <dbReference type="NCBI Taxonomy" id="27357"/>
    <lineage>
        <taxon>Eukaryota</taxon>
        <taxon>Fungi</taxon>
        <taxon>Dikarya</taxon>
        <taxon>Ascomycota</taxon>
        <taxon>Pezizomycotina</taxon>
        <taxon>Sordariomycetes</taxon>
        <taxon>Hypocreomycetidae</taxon>
        <taxon>Glomerellales</taxon>
        <taxon>Glomerellaceae</taxon>
        <taxon>Colletotrichum</taxon>
        <taxon>Colletotrichum acutatum species complex</taxon>
    </lineage>
</organism>
<evidence type="ECO:0000259" key="6">
    <source>
        <dbReference type="PROSITE" id="PS50048"/>
    </source>
</evidence>
<proteinExistence type="predicted"/>
<dbReference type="InterPro" id="IPR036864">
    <property type="entry name" value="Zn2-C6_fun-type_DNA-bd_sf"/>
</dbReference>
<name>A0AAD8XJU9_GLOAC</name>
<dbReference type="InterPro" id="IPR001138">
    <property type="entry name" value="Zn2Cys6_DnaBD"/>
</dbReference>
<evidence type="ECO:0000256" key="5">
    <source>
        <dbReference type="ARBA" id="ARBA00023242"/>
    </source>
</evidence>
<dbReference type="EMBL" id="JAHMHS010000022">
    <property type="protein sequence ID" value="KAK1727770.1"/>
    <property type="molecule type" value="Genomic_DNA"/>
</dbReference>
<dbReference type="CDD" id="cd00067">
    <property type="entry name" value="GAL4"/>
    <property type="match status" value="1"/>
</dbReference>
<dbReference type="SUPFAM" id="SSF57701">
    <property type="entry name" value="Zn2/Cys6 DNA-binding domain"/>
    <property type="match status" value="1"/>
</dbReference>
<evidence type="ECO:0000256" key="1">
    <source>
        <dbReference type="ARBA" id="ARBA00004123"/>
    </source>
</evidence>
<sequence length="164" mass="18491">MPAKIAQQLVICRTCKVCRSRKVKCDGQRPECSGCRMRSHRCEYPEDGRKAAVRSKESEIQSLQSQIEQLKPQVSERSPSTGIDSCLQTRPLLLFLHSSGMYVLRDLRLAGIRQTPIFPCLSYTSALPLRATRPCMVPPVFFMMMPAVISGRVQRQAKTRSMSS</sequence>
<keyword evidence="2" id="KW-0479">Metal-binding</keyword>
<dbReference type="PROSITE" id="PS50048">
    <property type="entry name" value="ZN2_CY6_FUNGAL_2"/>
    <property type="match status" value="1"/>
</dbReference>
<evidence type="ECO:0000256" key="3">
    <source>
        <dbReference type="ARBA" id="ARBA00023015"/>
    </source>
</evidence>
<keyword evidence="5" id="KW-0539">Nucleus</keyword>
<evidence type="ECO:0000313" key="8">
    <source>
        <dbReference type="Proteomes" id="UP001244207"/>
    </source>
</evidence>
<evidence type="ECO:0000256" key="2">
    <source>
        <dbReference type="ARBA" id="ARBA00022723"/>
    </source>
</evidence>
<dbReference type="Pfam" id="PF00172">
    <property type="entry name" value="Zn_clus"/>
    <property type="match status" value="1"/>
</dbReference>
<comment type="caution">
    <text evidence="7">The sequence shown here is derived from an EMBL/GenBank/DDBJ whole genome shotgun (WGS) entry which is preliminary data.</text>
</comment>
<reference evidence="7" key="1">
    <citation type="submission" date="2021-12" db="EMBL/GenBank/DDBJ databases">
        <title>Comparative genomics, transcriptomics and evolutionary studies reveal genomic signatures of adaptation to plant cell wall in hemibiotrophic fungi.</title>
        <authorList>
            <consortium name="DOE Joint Genome Institute"/>
            <person name="Baroncelli R."/>
            <person name="Diaz J.F."/>
            <person name="Benocci T."/>
            <person name="Peng M."/>
            <person name="Battaglia E."/>
            <person name="Haridas S."/>
            <person name="Andreopoulos W."/>
            <person name="Labutti K."/>
            <person name="Pangilinan J."/>
            <person name="Floch G.L."/>
            <person name="Makela M.R."/>
            <person name="Henrissat B."/>
            <person name="Grigoriev I.V."/>
            <person name="Crouch J.A."/>
            <person name="De Vries R.P."/>
            <person name="Sukno S.A."/>
            <person name="Thon M.R."/>
        </authorList>
    </citation>
    <scope>NUCLEOTIDE SEQUENCE</scope>
    <source>
        <strain evidence="7">CBS 112980</strain>
    </source>
</reference>
<dbReference type="Gene3D" id="4.10.240.10">
    <property type="entry name" value="Zn(2)-C6 fungal-type DNA-binding domain"/>
    <property type="match status" value="1"/>
</dbReference>
<dbReference type="GeneID" id="85385477"/>
<dbReference type="PROSITE" id="PS00463">
    <property type="entry name" value="ZN2_CY6_FUNGAL_1"/>
    <property type="match status" value="1"/>
</dbReference>
<keyword evidence="8" id="KW-1185">Reference proteome</keyword>
<dbReference type="GO" id="GO:0005634">
    <property type="term" value="C:nucleus"/>
    <property type="evidence" value="ECO:0007669"/>
    <property type="project" value="UniProtKB-SubCell"/>
</dbReference>
<keyword evidence="4" id="KW-0804">Transcription</keyword>
<evidence type="ECO:0000313" key="7">
    <source>
        <dbReference type="EMBL" id="KAK1727770.1"/>
    </source>
</evidence>
<feature type="domain" description="Zn(2)-C6 fungal-type" evidence="6">
    <location>
        <begin position="14"/>
        <end position="44"/>
    </location>
</feature>
<dbReference type="AlphaFoldDB" id="A0AAD8XJU9"/>
<dbReference type="GO" id="GO:0008270">
    <property type="term" value="F:zinc ion binding"/>
    <property type="evidence" value="ECO:0007669"/>
    <property type="project" value="InterPro"/>
</dbReference>
<protein>
    <recommendedName>
        <fullName evidence="6">Zn(2)-C6 fungal-type domain-containing protein</fullName>
    </recommendedName>
</protein>
<dbReference type="RefSeq" id="XP_060367825.1">
    <property type="nucleotide sequence ID" value="XM_060501578.1"/>
</dbReference>
<dbReference type="PANTHER" id="PTHR47338">
    <property type="entry name" value="ZN(II)2CYS6 TRANSCRIPTION FACTOR (EUROFUNG)-RELATED"/>
    <property type="match status" value="1"/>
</dbReference>
<dbReference type="InterPro" id="IPR050815">
    <property type="entry name" value="TF_fung"/>
</dbReference>